<evidence type="ECO:0000313" key="2">
    <source>
        <dbReference type="EMBL" id="MPM91728.1"/>
    </source>
</evidence>
<protein>
    <submittedName>
        <fullName evidence="2">Uncharacterized protein</fullName>
    </submittedName>
</protein>
<dbReference type="EMBL" id="VSSQ01038753">
    <property type="protein sequence ID" value="MPM91728.1"/>
    <property type="molecule type" value="Genomic_DNA"/>
</dbReference>
<feature type="region of interest" description="Disordered" evidence="1">
    <location>
        <begin position="15"/>
        <end position="34"/>
    </location>
</feature>
<proteinExistence type="predicted"/>
<dbReference type="AlphaFoldDB" id="A0A645DRH6"/>
<comment type="caution">
    <text evidence="2">The sequence shown here is derived from an EMBL/GenBank/DDBJ whole genome shotgun (WGS) entry which is preliminary data.</text>
</comment>
<name>A0A645DRH6_9ZZZZ</name>
<organism evidence="2">
    <name type="scientific">bioreactor metagenome</name>
    <dbReference type="NCBI Taxonomy" id="1076179"/>
    <lineage>
        <taxon>unclassified sequences</taxon>
        <taxon>metagenomes</taxon>
        <taxon>ecological metagenomes</taxon>
    </lineage>
</organism>
<gene>
    <name evidence="2" type="ORF">SDC9_138860</name>
</gene>
<accession>A0A645DRH6</accession>
<reference evidence="2" key="1">
    <citation type="submission" date="2019-08" db="EMBL/GenBank/DDBJ databases">
        <authorList>
            <person name="Kucharzyk K."/>
            <person name="Murdoch R.W."/>
            <person name="Higgins S."/>
            <person name="Loffler F."/>
        </authorList>
    </citation>
    <scope>NUCLEOTIDE SEQUENCE</scope>
</reference>
<evidence type="ECO:0000256" key="1">
    <source>
        <dbReference type="SAM" id="MobiDB-lite"/>
    </source>
</evidence>
<sequence>MSLGKLMQLRHVGLKPADFGKGNGGGRRQPANEGRAYTHSRQSCFGVEKCTAGICSVAQQGVNSECCKLVRKAGKGLELAGGIGRI</sequence>